<dbReference type="PANTHER" id="PTHR43313">
    <property type="entry name" value="SHORT-CHAIN DEHYDROGENASE/REDUCTASE FAMILY 9C"/>
    <property type="match status" value="1"/>
</dbReference>
<dbReference type="Pfam" id="PF00106">
    <property type="entry name" value="adh_short"/>
    <property type="match status" value="1"/>
</dbReference>
<dbReference type="AlphaFoldDB" id="A0A8S4S5M5"/>
<comment type="caution">
    <text evidence="3">The sequence shown here is derived from an EMBL/GenBank/DDBJ whole genome shotgun (WGS) entry which is preliminary data.</text>
</comment>
<dbReference type="PRINTS" id="PR00081">
    <property type="entry name" value="GDHRDH"/>
</dbReference>
<keyword evidence="2" id="KW-1133">Transmembrane helix</keyword>
<protein>
    <submittedName>
        <fullName evidence="3">Jg20542 protein</fullName>
    </submittedName>
</protein>
<dbReference type="InterPro" id="IPR002347">
    <property type="entry name" value="SDR_fam"/>
</dbReference>
<keyword evidence="2" id="KW-0812">Transmembrane</keyword>
<reference evidence="3" key="1">
    <citation type="submission" date="2022-03" db="EMBL/GenBank/DDBJ databases">
        <authorList>
            <person name="Lindestad O."/>
        </authorList>
    </citation>
    <scope>NUCLEOTIDE SEQUENCE</scope>
</reference>
<accession>A0A8S4S5M5</accession>
<evidence type="ECO:0000313" key="3">
    <source>
        <dbReference type="EMBL" id="CAH2243242.1"/>
    </source>
</evidence>
<dbReference type="InterPro" id="IPR036291">
    <property type="entry name" value="NAD(P)-bd_dom_sf"/>
</dbReference>
<dbReference type="Gene3D" id="3.40.50.720">
    <property type="entry name" value="NAD(P)-binding Rossmann-like Domain"/>
    <property type="match status" value="1"/>
</dbReference>
<sequence>MRYTVYNPSKNLTTYTVASATASRRKRRSGRKSENRPYHALLYYHRGTKKCAVIMAAGDVTRRASITAPSMHRRPSARRGSLIKGSQPSASQEVPWDIIDRCALPIVLCHALAVVMSALLNAMHISQISVFTLFLWFAISVTGSLWFYHNLQVTAAGKAVLVTGCDNVLGNALARRLDDLGYHVFAGFQNKAGNIDADMLKEDCSGRLHTLQLDITSETQILSASLYIVDHLPEGAQGLWAIVNCESWCALGELEWVPFSVIRRAMEVNLLGPARLVQVMLPLVRRSRGRVVLASSILTHVAAPVRGVHAASLAALDALAACLRRELKPRGVDVVVVAAGEYTTGNAWLSEEKLLEQARDMWKRLSDEQKGAYGEDYFEQALRSLEKYTKSADADLTAVTRALSDGVTRTFPLSRYTPVSPREKLKSLLAEHMPRSLYEGLYAD</sequence>
<dbReference type="Proteomes" id="UP000838756">
    <property type="component" value="Unassembled WGS sequence"/>
</dbReference>
<evidence type="ECO:0000256" key="2">
    <source>
        <dbReference type="SAM" id="Phobius"/>
    </source>
</evidence>
<proteinExistence type="predicted"/>
<dbReference type="OrthoDB" id="2102561at2759"/>
<feature type="transmembrane region" description="Helical" evidence="2">
    <location>
        <begin position="128"/>
        <end position="148"/>
    </location>
</feature>
<dbReference type="PANTHER" id="PTHR43313:SF50">
    <property type="entry name" value="GH26015P"/>
    <property type="match status" value="1"/>
</dbReference>
<organism evidence="3 4">
    <name type="scientific">Pararge aegeria aegeria</name>
    <dbReference type="NCBI Taxonomy" id="348720"/>
    <lineage>
        <taxon>Eukaryota</taxon>
        <taxon>Metazoa</taxon>
        <taxon>Ecdysozoa</taxon>
        <taxon>Arthropoda</taxon>
        <taxon>Hexapoda</taxon>
        <taxon>Insecta</taxon>
        <taxon>Pterygota</taxon>
        <taxon>Neoptera</taxon>
        <taxon>Endopterygota</taxon>
        <taxon>Lepidoptera</taxon>
        <taxon>Glossata</taxon>
        <taxon>Ditrysia</taxon>
        <taxon>Papilionoidea</taxon>
        <taxon>Nymphalidae</taxon>
        <taxon>Satyrinae</taxon>
        <taxon>Satyrini</taxon>
        <taxon>Parargina</taxon>
        <taxon>Pararge</taxon>
    </lineage>
</organism>
<evidence type="ECO:0000313" key="4">
    <source>
        <dbReference type="Proteomes" id="UP000838756"/>
    </source>
</evidence>
<keyword evidence="4" id="KW-1185">Reference proteome</keyword>
<feature type="region of interest" description="Disordered" evidence="1">
    <location>
        <begin position="67"/>
        <end position="88"/>
    </location>
</feature>
<gene>
    <name evidence="3" type="primary">jg20542</name>
    <name evidence="3" type="ORF">PAEG_LOCUS19411</name>
</gene>
<dbReference type="EMBL" id="CAKXAJ010025725">
    <property type="protein sequence ID" value="CAH2243242.1"/>
    <property type="molecule type" value="Genomic_DNA"/>
</dbReference>
<keyword evidence="2" id="KW-0472">Membrane</keyword>
<name>A0A8S4S5M5_9NEOP</name>
<dbReference type="SUPFAM" id="SSF51735">
    <property type="entry name" value="NAD(P)-binding Rossmann-fold domains"/>
    <property type="match status" value="1"/>
</dbReference>
<dbReference type="GO" id="GO:0016491">
    <property type="term" value="F:oxidoreductase activity"/>
    <property type="evidence" value="ECO:0007669"/>
    <property type="project" value="TreeGrafter"/>
</dbReference>
<evidence type="ECO:0000256" key="1">
    <source>
        <dbReference type="SAM" id="MobiDB-lite"/>
    </source>
</evidence>
<dbReference type="GO" id="GO:0008202">
    <property type="term" value="P:steroid metabolic process"/>
    <property type="evidence" value="ECO:0007669"/>
    <property type="project" value="TreeGrafter"/>
</dbReference>